<reference evidence="1" key="1">
    <citation type="journal article" date="2021" name="Microorganisms">
        <title>The Ever-Expanding Pseudomonas Genus: Description of 43 New Species and Partition of the Pseudomonas putida Group.</title>
        <authorList>
            <person name="Girard L."/>
            <person name="Lood C."/>
            <person name="Hofte M."/>
            <person name="Vandamme P."/>
            <person name="Rokni-Zadeh H."/>
            <person name="van Noort V."/>
            <person name="Lavigne R."/>
            <person name="De Mot R."/>
        </authorList>
    </citation>
    <scope>NUCLEOTIDE SEQUENCE</scope>
    <source>
        <strain evidence="1">COW40</strain>
    </source>
</reference>
<keyword evidence="2" id="KW-1185">Reference proteome</keyword>
<dbReference type="PROSITE" id="PS51257">
    <property type="entry name" value="PROKAR_LIPOPROTEIN"/>
    <property type="match status" value="1"/>
</dbReference>
<organism evidence="1 2">
    <name type="scientific">Pseudomonas fakonensis</name>
    <dbReference type="NCBI Taxonomy" id="2842355"/>
    <lineage>
        <taxon>Bacteria</taxon>
        <taxon>Pseudomonadati</taxon>
        <taxon>Pseudomonadota</taxon>
        <taxon>Gammaproteobacteria</taxon>
        <taxon>Pseudomonadales</taxon>
        <taxon>Pseudomonadaceae</taxon>
        <taxon>Pseudomonas</taxon>
    </lineage>
</organism>
<proteinExistence type="predicted"/>
<accession>A0ABX8NC91</accession>
<dbReference type="Proteomes" id="UP001046350">
    <property type="component" value="Chromosome"/>
</dbReference>
<evidence type="ECO:0008006" key="3">
    <source>
        <dbReference type="Google" id="ProtNLM"/>
    </source>
</evidence>
<evidence type="ECO:0000313" key="2">
    <source>
        <dbReference type="Proteomes" id="UP001046350"/>
    </source>
</evidence>
<evidence type="ECO:0000313" key="1">
    <source>
        <dbReference type="EMBL" id="QXH53989.1"/>
    </source>
</evidence>
<protein>
    <recommendedName>
        <fullName evidence="3">Lipoprotein</fullName>
    </recommendedName>
</protein>
<dbReference type="RefSeq" id="WP_217843383.1">
    <property type="nucleotide sequence ID" value="NZ_CP077076.1"/>
</dbReference>
<gene>
    <name evidence="1" type="ORF">KSS94_13070</name>
</gene>
<sequence length="201" mass="22018">MDRKLIPLALLASLLGCSDGQKATEASLHQAAQAWLDTQYPRCFVATTFPTRTRDFDVDGTNQALRALARVGVVSEQEASRTEVPERLWQPARTDIYYRYELTEKGRALYKADGQDGKGGLCFGKAKVTAIERFTPPVERDGSKRTQVTFRYSVGELPAWADDPALKADIKGLAQAAASAAQPVEVTQGMVQTDQGWAHEG</sequence>
<name>A0ABX8NC91_9PSED</name>
<dbReference type="EMBL" id="CP077076">
    <property type="protein sequence ID" value="QXH53989.1"/>
    <property type="molecule type" value="Genomic_DNA"/>
</dbReference>